<gene>
    <name evidence="7" type="ORF">DEA37_0007497</name>
</gene>
<feature type="transmembrane region" description="Helical" evidence="5">
    <location>
        <begin position="41"/>
        <end position="62"/>
    </location>
</feature>
<dbReference type="InterPro" id="IPR017452">
    <property type="entry name" value="GPCR_Rhodpsn_7TM"/>
</dbReference>
<keyword evidence="4 5" id="KW-0472">Membrane</keyword>
<dbReference type="GO" id="GO:0016020">
    <property type="term" value="C:membrane"/>
    <property type="evidence" value="ECO:0007669"/>
    <property type="project" value="UniProtKB-SubCell"/>
</dbReference>
<feature type="domain" description="G-protein coupled receptors family 1 profile" evidence="6">
    <location>
        <begin position="44"/>
        <end position="245"/>
    </location>
</feature>
<comment type="caution">
    <text evidence="7">The sequence shown here is derived from an EMBL/GenBank/DDBJ whole genome shotgun (WGS) entry which is preliminary data.</text>
</comment>
<dbReference type="SUPFAM" id="SSF81321">
    <property type="entry name" value="Family A G protein-coupled receptor-like"/>
    <property type="match status" value="1"/>
</dbReference>
<dbReference type="InterPro" id="IPR000276">
    <property type="entry name" value="GPCR_Rhodpsn"/>
</dbReference>
<dbReference type="CDD" id="cd00637">
    <property type="entry name" value="7tm_classA_rhodopsin-like"/>
    <property type="match status" value="1"/>
</dbReference>
<dbReference type="Proteomes" id="UP000324629">
    <property type="component" value="Unassembled WGS sequence"/>
</dbReference>
<evidence type="ECO:0000256" key="2">
    <source>
        <dbReference type="ARBA" id="ARBA00022692"/>
    </source>
</evidence>
<dbReference type="Gene3D" id="1.20.1070.10">
    <property type="entry name" value="Rhodopsin 7-helix transmembrane proteins"/>
    <property type="match status" value="1"/>
</dbReference>
<dbReference type="Pfam" id="PF00001">
    <property type="entry name" value="7tm_1"/>
    <property type="match status" value="1"/>
</dbReference>
<dbReference type="EMBL" id="QNGE01001148">
    <property type="protein sequence ID" value="KAA3678306.1"/>
    <property type="molecule type" value="Genomic_DNA"/>
</dbReference>
<evidence type="ECO:0000313" key="7">
    <source>
        <dbReference type="EMBL" id="KAA3678306.1"/>
    </source>
</evidence>
<evidence type="ECO:0000256" key="3">
    <source>
        <dbReference type="ARBA" id="ARBA00022989"/>
    </source>
</evidence>
<organism evidence="7 8">
    <name type="scientific">Paragonimus westermani</name>
    <dbReference type="NCBI Taxonomy" id="34504"/>
    <lineage>
        <taxon>Eukaryota</taxon>
        <taxon>Metazoa</taxon>
        <taxon>Spiralia</taxon>
        <taxon>Lophotrochozoa</taxon>
        <taxon>Platyhelminthes</taxon>
        <taxon>Trematoda</taxon>
        <taxon>Digenea</taxon>
        <taxon>Plagiorchiida</taxon>
        <taxon>Troglotremata</taxon>
        <taxon>Troglotrematidae</taxon>
        <taxon>Paragonimus</taxon>
    </lineage>
</organism>
<evidence type="ECO:0000256" key="1">
    <source>
        <dbReference type="ARBA" id="ARBA00004370"/>
    </source>
</evidence>
<feature type="transmembrane region" description="Helical" evidence="5">
    <location>
        <begin position="131"/>
        <end position="154"/>
    </location>
</feature>
<keyword evidence="2 5" id="KW-0812">Transmembrane</keyword>
<dbReference type="PANTHER" id="PTHR45698">
    <property type="entry name" value="TRACE AMINE-ASSOCIATED RECEPTOR 19N-RELATED"/>
    <property type="match status" value="1"/>
</dbReference>
<evidence type="ECO:0000256" key="4">
    <source>
        <dbReference type="ARBA" id="ARBA00023136"/>
    </source>
</evidence>
<accession>A0A5J4NRU0</accession>
<evidence type="ECO:0000256" key="5">
    <source>
        <dbReference type="SAM" id="Phobius"/>
    </source>
</evidence>
<feature type="transmembrane region" description="Helical" evidence="5">
    <location>
        <begin position="5"/>
        <end position="21"/>
    </location>
</feature>
<dbReference type="PANTHER" id="PTHR45698:SF1">
    <property type="entry name" value="TRACE AMINE-ASSOCIATED RECEPTOR 13C-LIKE"/>
    <property type="match status" value="1"/>
</dbReference>
<keyword evidence="8" id="KW-1185">Reference proteome</keyword>
<sequence>MKTQFMFDGSVSLVGIITLFYPDNLYGSIQTYERLRCYLWVSRFIFWFFVLLSACNLICIAADRLRATVFLATYGRTEKMMKVTYYSGIFIYALLNSIPFIFTVDFLDTKCMHQIEHRVTESLIKYLRFCAFQWMVAGYLLPGISMVICHLTVFRFLHKIADRKLANLQNANSASNVASSCSSLNKSILVSAMTMCAAFLITHAYRVVYFLLYAYQYIPLEPVSVARRLGVFLTIVNSAFNPLLMVLSSPPFRRRLFRFVFEFRRQLRPDSGVVMGQNIPTSA</sequence>
<dbReference type="PROSITE" id="PS50262">
    <property type="entry name" value="G_PROTEIN_RECEP_F1_2"/>
    <property type="match status" value="1"/>
</dbReference>
<reference evidence="7 8" key="1">
    <citation type="journal article" date="2019" name="Gigascience">
        <title>Whole-genome sequence of the oriental lung fluke Paragonimus westermani.</title>
        <authorList>
            <person name="Oey H."/>
            <person name="Zakrzewski M."/>
            <person name="Narain K."/>
            <person name="Devi K.R."/>
            <person name="Agatsuma T."/>
            <person name="Nawaratna S."/>
            <person name="Gobert G.N."/>
            <person name="Jones M.K."/>
            <person name="Ragan M.A."/>
            <person name="McManus D.P."/>
            <person name="Krause L."/>
        </authorList>
    </citation>
    <scope>NUCLEOTIDE SEQUENCE [LARGE SCALE GENOMIC DNA]</scope>
    <source>
        <strain evidence="7 8">IND2009</strain>
    </source>
</reference>
<protein>
    <recommendedName>
        <fullName evidence="6">G-protein coupled receptors family 1 profile domain-containing protein</fullName>
    </recommendedName>
</protein>
<evidence type="ECO:0000313" key="8">
    <source>
        <dbReference type="Proteomes" id="UP000324629"/>
    </source>
</evidence>
<evidence type="ECO:0000259" key="6">
    <source>
        <dbReference type="PROSITE" id="PS50262"/>
    </source>
</evidence>
<dbReference type="AlphaFoldDB" id="A0A5J4NRU0"/>
<dbReference type="GO" id="GO:0004930">
    <property type="term" value="F:G protein-coupled receptor activity"/>
    <property type="evidence" value="ECO:0007669"/>
    <property type="project" value="InterPro"/>
</dbReference>
<feature type="transmembrane region" description="Helical" evidence="5">
    <location>
        <begin position="229"/>
        <end position="248"/>
    </location>
</feature>
<comment type="subcellular location">
    <subcellularLocation>
        <location evidence="1">Membrane</location>
    </subcellularLocation>
</comment>
<keyword evidence="3 5" id="KW-1133">Transmembrane helix</keyword>
<dbReference type="PRINTS" id="PR00237">
    <property type="entry name" value="GPCRRHODOPSN"/>
</dbReference>
<feature type="transmembrane region" description="Helical" evidence="5">
    <location>
        <begin position="188"/>
        <end position="209"/>
    </location>
</feature>
<feature type="transmembrane region" description="Helical" evidence="5">
    <location>
        <begin position="83"/>
        <end position="102"/>
    </location>
</feature>
<proteinExistence type="predicted"/>
<name>A0A5J4NRU0_9TREM</name>